<proteinExistence type="predicted"/>
<sequence length="92" mass="10354">MAKKSKLTRVSNLVSTAGFIVDGYNGIKFDAKNKNLVYLSLGLSTVGTLLDFVVSMKSPYKFRKLTSFVSFIINVTRLASSFRKVKEDYNFQ</sequence>
<reference evidence="2 10" key="3">
    <citation type="submission" date="2023-08" db="EMBL/GenBank/DDBJ databases">
        <title>Genomic surveillance of Staphylococcus haemolyticus neonatal outbreak in southern France.</title>
        <authorList>
            <person name="Magnan C."/>
            <person name="Morsli M."/>
            <person name="Thiery B."/>
            <person name="Salipante F."/>
            <person name="Attar J."/>
            <person name="Massimo D.M."/>
            <person name="Ory J."/>
            <person name="Pantel A."/>
            <person name="Lavigne J.-P."/>
        </authorList>
    </citation>
    <scope>NUCLEOTIDE SEQUENCE [LARGE SCALE GENOMIC DNA]</scope>
    <source>
        <strain evidence="2 10">NSH026</strain>
    </source>
</reference>
<dbReference type="RefSeq" id="WP_011276795.1">
    <property type="nucleotide sequence ID" value="NZ_BKAY01000018.1"/>
</dbReference>
<evidence type="ECO:0000313" key="3">
    <source>
        <dbReference type="EMBL" id="PNN20120.1"/>
    </source>
</evidence>
<dbReference type="EMBL" id="LORN02000014">
    <property type="protein sequence ID" value="PNN29353.1"/>
    <property type="molecule type" value="Genomic_DNA"/>
</dbReference>
<dbReference type="EMBL" id="PGWX01000388">
    <property type="protein sequence ID" value="PPJ72089.1"/>
    <property type="molecule type" value="Genomic_DNA"/>
</dbReference>
<evidence type="ECO:0000313" key="10">
    <source>
        <dbReference type="Proteomes" id="UP001269271"/>
    </source>
</evidence>
<evidence type="ECO:0000313" key="9">
    <source>
        <dbReference type="Proteomes" id="UP000238153"/>
    </source>
</evidence>
<comment type="caution">
    <text evidence="7">The sequence shown here is derived from an EMBL/GenBank/DDBJ whole genome shotgun (WGS) entry which is preliminary data.</text>
</comment>
<reference evidence="7 9" key="1">
    <citation type="submission" date="2017-11" db="EMBL/GenBank/DDBJ databases">
        <authorList>
            <person name="Founou R.C."/>
            <person name="Founou L."/>
            <person name="Allam M."/>
            <person name="Ismail A."/>
            <person name="Essack S.Y."/>
        </authorList>
    </citation>
    <scope>NUCLEOTIDE SEQUENCE [LARGE SCALE GENOMIC DNA]</scope>
    <source>
        <strain evidence="7 9">G811N2B1</strain>
    </source>
</reference>
<gene>
    <name evidence="6" type="ORF">AL503_000325</name>
    <name evidence="5" type="ORF">AL503_003505</name>
    <name evidence="4" type="ORF">AL503_004435</name>
    <name evidence="3" type="ORF">AL503_004490</name>
    <name evidence="7" type="ORF">CV019_11435</name>
    <name evidence="2" type="ORF">RO950_08425</name>
</gene>
<keyword evidence="1" id="KW-0812">Transmembrane</keyword>
<feature type="transmembrane region" description="Helical" evidence="1">
    <location>
        <begin position="36"/>
        <end position="54"/>
    </location>
</feature>
<dbReference type="EMBL" id="LORN02000003">
    <property type="protein sequence ID" value="PNN30200.1"/>
    <property type="molecule type" value="Genomic_DNA"/>
</dbReference>
<dbReference type="GeneID" id="93781780"/>
<evidence type="ECO:0000313" key="4">
    <source>
        <dbReference type="EMBL" id="PNN29353.1"/>
    </source>
</evidence>
<keyword evidence="1" id="KW-0472">Membrane</keyword>
<evidence type="ECO:0000313" key="6">
    <source>
        <dbReference type="EMBL" id="PNN30200.1"/>
    </source>
</evidence>
<dbReference type="Proteomes" id="UP000053523">
    <property type="component" value="Unassembled WGS sequence"/>
</dbReference>
<dbReference type="EMBL" id="LORN02000013">
    <property type="protein sequence ID" value="PNN29440.1"/>
    <property type="molecule type" value="Genomic_DNA"/>
</dbReference>
<keyword evidence="1" id="KW-1133">Transmembrane helix</keyword>
<evidence type="ECO:0000256" key="1">
    <source>
        <dbReference type="SAM" id="Phobius"/>
    </source>
</evidence>
<dbReference type="EMBL" id="JAVSOO010000020">
    <property type="protein sequence ID" value="MDT4287047.1"/>
    <property type="molecule type" value="Genomic_DNA"/>
</dbReference>
<dbReference type="STRING" id="1283.ShL2_02331"/>
<protein>
    <submittedName>
        <fullName evidence="7">Uncharacterized protein</fullName>
    </submittedName>
</protein>
<name>A0A2A1K9B3_STAHA</name>
<keyword evidence="10" id="KW-1185">Reference proteome</keyword>
<reference evidence="3 8" key="2">
    <citation type="submission" date="2017-12" db="EMBL/GenBank/DDBJ databases">
        <title>FDA dAtabase for Regulatory Grade micrObial Sequences (FDA-ARGOS): Supporting development and validation of Infectious Disease Dx tests.</title>
        <authorList>
            <person name="Hoffmann M."/>
            <person name="Allard M."/>
            <person name="Evans P."/>
            <person name="Brown E."/>
            <person name="Tallon L."/>
            <person name="Sadzewicz L."/>
            <person name="Sengamalay N."/>
            <person name="Ott S."/>
            <person name="Godinez A."/>
            <person name="Nagaraj S."/>
            <person name="Vavikolanu K."/>
            <person name="Aluvathingal J."/>
            <person name="Nadendla S."/>
            <person name="Sichtig H."/>
        </authorList>
    </citation>
    <scope>NUCLEOTIDE SEQUENCE [LARGE SCALE GENOMIC DNA]</scope>
    <source>
        <strain evidence="3 8">FDAARGOS_148</strain>
    </source>
</reference>
<dbReference type="Proteomes" id="UP001269271">
    <property type="component" value="Unassembled WGS sequence"/>
</dbReference>
<accession>A0A2A1K9B3</accession>
<dbReference type="AlphaFoldDB" id="A0A2A1K9B3"/>
<evidence type="ECO:0000313" key="2">
    <source>
        <dbReference type="EMBL" id="MDT4287047.1"/>
    </source>
</evidence>
<evidence type="ECO:0000313" key="7">
    <source>
        <dbReference type="EMBL" id="PPJ72089.1"/>
    </source>
</evidence>
<organism evidence="7 9">
    <name type="scientific">Staphylococcus haemolyticus</name>
    <dbReference type="NCBI Taxonomy" id="1283"/>
    <lineage>
        <taxon>Bacteria</taxon>
        <taxon>Bacillati</taxon>
        <taxon>Bacillota</taxon>
        <taxon>Bacilli</taxon>
        <taxon>Bacillales</taxon>
        <taxon>Staphylococcaceae</taxon>
        <taxon>Staphylococcus</taxon>
    </lineage>
</organism>
<dbReference type="OMA" id="TKAWSFF"/>
<dbReference type="Proteomes" id="UP000238153">
    <property type="component" value="Unassembled WGS sequence"/>
</dbReference>
<dbReference type="EMBL" id="LORN02000015">
    <property type="protein sequence ID" value="PNN20120.1"/>
    <property type="molecule type" value="Genomic_DNA"/>
</dbReference>
<dbReference type="KEGG" id="shh:ShL2_02331"/>
<evidence type="ECO:0000313" key="5">
    <source>
        <dbReference type="EMBL" id="PNN29440.1"/>
    </source>
</evidence>
<evidence type="ECO:0000313" key="8">
    <source>
        <dbReference type="Proteomes" id="UP000053523"/>
    </source>
</evidence>